<reference evidence="1 2" key="2">
    <citation type="submission" date="2020-05" db="EMBL/GenBank/DDBJ databases">
        <authorList>
            <person name="Khan S.A."/>
            <person name="Jeon C.O."/>
            <person name="Chun B.H."/>
        </authorList>
    </citation>
    <scope>NUCLEOTIDE SEQUENCE [LARGE SCALE GENOMIC DNA]</scope>
    <source>
        <strain evidence="1 2">H242</strain>
    </source>
</reference>
<gene>
    <name evidence="1" type="ORF">HK414_09135</name>
</gene>
<name>A0ABX6P1P4_9BURK</name>
<evidence type="ECO:0000313" key="1">
    <source>
        <dbReference type="EMBL" id="QJW84029.1"/>
    </source>
</evidence>
<organism evidence="1 2">
    <name type="scientific">Ramlibacter terrae</name>
    <dbReference type="NCBI Taxonomy" id="2732511"/>
    <lineage>
        <taxon>Bacteria</taxon>
        <taxon>Pseudomonadati</taxon>
        <taxon>Pseudomonadota</taxon>
        <taxon>Betaproteobacteria</taxon>
        <taxon>Burkholderiales</taxon>
        <taxon>Comamonadaceae</taxon>
        <taxon>Ramlibacter</taxon>
    </lineage>
</organism>
<keyword evidence="2" id="KW-1185">Reference proteome</keyword>
<accession>A0ABX6P1P4</accession>
<proteinExistence type="predicted"/>
<sequence length="53" mass="5488">MPGLRRAPAARAGKYRLNDATGMLARIGDFGAPPAAGAAAAAELRPRTLRSVR</sequence>
<protein>
    <submittedName>
        <fullName evidence="1">Uncharacterized protein</fullName>
    </submittedName>
</protein>
<dbReference type="EMBL" id="CP053418">
    <property type="protein sequence ID" value="QJW84029.1"/>
    <property type="molecule type" value="Genomic_DNA"/>
</dbReference>
<dbReference type="Proteomes" id="UP000500826">
    <property type="component" value="Chromosome"/>
</dbReference>
<reference evidence="1 2" key="1">
    <citation type="submission" date="2020-05" db="EMBL/GenBank/DDBJ databases">
        <title>Ramlibacter rhizophilus sp. nov., isolated from rhizosphere soil of national flower Mugunghwa from South Korea.</title>
        <authorList>
            <person name="Zheng-Fei Y."/>
            <person name="Huan T."/>
        </authorList>
    </citation>
    <scope>NUCLEOTIDE SEQUENCE [LARGE SCALE GENOMIC DNA]</scope>
    <source>
        <strain evidence="1 2">H242</strain>
    </source>
</reference>
<evidence type="ECO:0000313" key="2">
    <source>
        <dbReference type="Proteomes" id="UP000500826"/>
    </source>
</evidence>